<organism evidence="1 2">
    <name type="scientific">Hibiscus sabdariffa</name>
    <name type="common">roselle</name>
    <dbReference type="NCBI Taxonomy" id="183260"/>
    <lineage>
        <taxon>Eukaryota</taxon>
        <taxon>Viridiplantae</taxon>
        <taxon>Streptophyta</taxon>
        <taxon>Embryophyta</taxon>
        <taxon>Tracheophyta</taxon>
        <taxon>Spermatophyta</taxon>
        <taxon>Magnoliopsida</taxon>
        <taxon>eudicotyledons</taxon>
        <taxon>Gunneridae</taxon>
        <taxon>Pentapetalae</taxon>
        <taxon>rosids</taxon>
        <taxon>malvids</taxon>
        <taxon>Malvales</taxon>
        <taxon>Malvaceae</taxon>
        <taxon>Malvoideae</taxon>
        <taxon>Hibiscus</taxon>
    </lineage>
</organism>
<comment type="caution">
    <text evidence="1">The sequence shown here is derived from an EMBL/GenBank/DDBJ whole genome shotgun (WGS) entry which is preliminary data.</text>
</comment>
<evidence type="ECO:0000313" key="2">
    <source>
        <dbReference type="Proteomes" id="UP001396334"/>
    </source>
</evidence>
<reference evidence="1 2" key="1">
    <citation type="journal article" date="2024" name="G3 (Bethesda)">
        <title>Genome assembly of Hibiscus sabdariffa L. provides insights into metabolisms of medicinal natural products.</title>
        <authorList>
            <person name="Kim T."/>
        </authorList>
    </citation>
    <scope>NUCLEOTIDE SEQUENCE [LARGE SCALE GENOMIC DNA]</scope>
    <source>
        <strain evidence="1">TK-2024</strain>
        <tissue evidence="1">Old leaves</tissue>
    </source>
</reference>
<dbReference type="InterPro" id="IPR015926">
    <property type="entry name" value="Cytolysin/lectin"/>
</dbReference>
<dbReference type="InterPro" id="IPR053085">
    <property type="entry name" value="Jasmonate-induced_protein"/>
</dbReference>
<sequence length="170" mass="19180">MASPTPTSNNETYTVGKLSNLAQPTISLKGNHVWNGFKHTDFPQNIGTGDEVDFTHLGKSEDNQIEGSEACLVYELPDGKKWIVAWSNPFEFYKRTENKVYTDIVQQPIHMNEIQAALHSQGKQSMDKYLFGYHAHADIDEYTNTPTMRASIEALVERSIATSTERSIRV</sequence>
<accession>A0ABR2QDJ3</accession>
<name>A0ABR2QDJ3_9ROSI</name>
<dbReference type="SUPFAM" id="SSF63724">
    <property type="entry name" value="Cytolysin/lectin"/>
    <property type="match status" value="1"/>
</dbReference>
<keyword evidence="2" id="KW-1185">Reference proteome</keyword>
<gene>
    <name evidence="1" type="ORF">V6N11_084123</name>
</gene>
<dbReference type="PANTHER" id="PTHR36482">
    <property type="entry name" value="OSJNBA0024J22.15 PROTEIN"/>
    <property type="match status" value="1"/>
</dbReference>
<dbReference type="EMBL" id="JBBPBN010000041">
    <property type="protein sequence ID" value="KAK8998740.1"/>
    <property type="molecule type" value="Genomic_DNA"/>
</dbReference>
<dbReference type="Proteomes" id="UP001396334">
    <property type="component" value="Unassembled WGS sequence"/>
</dbReference>
<dbReference type="PANTHER" id="PTHR36482:SF6">
    <property type="entry name" value="JASMONATE-INDUCED PROTEIN HOMOLOG"/>
    <property type="match status" value="1"/>
</dbReference>
<evidence type="ECO:0000313" key="1">
    <source>
        <dbReference type="EMBL" id="KAK8998740.1"/>
    </source>
</evidence>
<protein>
    <submittedName>
        <fullName evidence="1">Uncharacterized protein</fullName>
    </submittedName>
</protein>
<proteinExistence type="predicted"/>